<keyword evidence="1" id="KW-0472">Membrane</keyword>
<sequence length="134" mass="15292">MEKQNKIVQLYGYSVCLVTVITFLISMAALVGTLFDLSDPLHSGRFNGSPSLASFENYKMDVLKSQKEDKQESAYVPDDQTLHAMYEAAKADRIQQVRLNAHRQLTVNALLILVCIALFTTHWRWMRKVAREEA</sequence>
<dbReference type="EMBL" id="MFIV01000183">
    <property type="protein sequence ID" value="OGF98010.1"/>
    <property type="molecule type" value="Genomic_DNA"/>
</dbReference>
<keyword evidence="1" id="KW-0812">Transmembrane</keyword>
<feature type="transmembrane region" description="Helical" evidence="1">
    <location>
        <begin position="12"/>
        <end position="35"/>
    </location>
</feature>
<comment type="caution">
    <text evidence="2">The sequence shown here is derived from an EMBL/GenBank/DDBJ whole genome shotgun (WGS) entry which is preliminary data.</text>
</comment>
<accession>A0A1F5YCU9</accession>
<dbReference type="AlphaFoldDB" id="A0A1F5YCU9"/>
<evidence type="ECO:0000313" key="3">
    <source>
        <dbReference type="Proteomes" id="UP000176992"/>
    </source>
</evidence>
<dbReference type="Proteomes" id="UP000176992">
    <property type="component" value="Unassembled WGS sequence"/>
</dbReference>
<protein>
    <submittedName>
        <fullName evidence="2">Uncharacterized protein</fullName>
    </submittedName>
</protein>
<evidence type="ECO:0000313" key="2">
    <source>
        <dbReference type="EMBL" id="OGF98010.1"/>
    </source>
</evidence>
<keyword evidence="1" id="KW-1133">Transmembrane helix</keyword>
<name>A0A1F5YCU9_9BACT</name>
<proteinExistence type="predicted"/>
<reference evidence="2 3" key="1">
    <citation type="journal article" date="2016" name="Nat. Commun.">
        <title>Thousands of microbial genomes shed light on interconnected biogeochemical processes in an aquifer system.</title>
        <authorList>
            <person name="Anantharaman K."/>
            <person name="Brown C.T."/>
            <person name="Hug L.A."/>
            <person name="Sharon I."/>
            <person name="Castelle C.J."/>
            <person name="Probst A.J."/>
            <person name="Thomas B.C."/>
            <person name="Singh A."/>
            <person name="Wilkins M.J."/>
            <person name="Karaoz U."/>
            <person name="Brodie E.L."/>
            <person name="Williams K.H."/>
            <person name="Hubbard S.S."/>
            <person name="Banfield J.F."/>
        </authorList>
    </citation>
    <scope>NUCLEOTIDE SEQUENCE [LARGE SCALE GENOMIC DNA]</scope>
</reference>
<feature type="transmembrane region" description="Helical" evidence="1">
    <location>
        <begin position="105"/>
        <end position="125"/>
    </location>
</feature>
<gene>
    <name evidence="2" type="ORF">A2Z86_05480</name>
</gene>
<organism evidence="2 3">
    <name type="scientific">Candidatus Glassbacteria bacterium GWA2_58_10</name>
    <dbReference type="NCBI Taxonomy" id="1817865"/>
    <lineage>
        <taxon>Bacteria</taxon>
        <taxon>Candidatus Glassiibacteriota</taxon>
    </lineage>
</organism>
<evidence type="ECO:0000256" key="1">
    <source>
        <dbReference type="SAM" id="Phobius"/>
    </source>
</evidence>